<dbReference type="PRINTS" id="PR00502">
    <property type="entry name" value="NUDIXFAMILY"/>
</dbReference>
<dbReference type="InterPro" id="IPR020084">
    <property type="entry name" value="NUDIX_hydrolase_CS"/>
</dbReference>
<dbReference type="PROSITE" id="PS00893">
    <property type="entry name" value="NUDIX_BOX"/>
    <property type="match status" value="1"/>
</dbReference>
<dbReference type="EMBL" id="FSRU01000001">
    <property type="protein sequence ID" value="SIO20766.1"/>
    <property type="molecule type" value="Genomic_DNA"/>
</dbReference>
<dbReference type="PANTHER" id="PTHR43736">
    <property type="entry name" value="ADP-RIBOSE PYROPHOSPHATASE"/>
    <property type="match status" value="1"/>
</dbReference>
<dbReference type="Gene3D" id="3.90.79.10">
    <property type="entry name" value="Nucleoside Triphosphate Pyrophosphohydrolase"/>
    <property type="match status" value="1"/>
</dbReference>
<dbReference type="Pfam" id="PF00293">
    <property type="entry name" value="NUDIX"/>
    <property type="match status" value="1"/>
</dbReference>
<evidence type="ECO:0000256" key="3">
    <source>
        <dbReference type="RuleBase" id="RU003476"/>
    </source>
</evidence>
<evidence type="ECO:0000256" key="2">
    <source>
        <dbReference type="ARBA" id="ARBA00022801"/>
    </source>
</evidence>
<keyword evidence="2 3" id="KW-0378">Hydrolase</keyword>
<dbReference type="PROSITE" id="PS51462">
    <property type="entry name" value="NUDIX"/>
    <property type="match status" value="1"/>
</dbReference>
<sequence>MEDGRYAVSIKGVVFNEPDRVILLLNERQEWELPGGRIERGESPAECVVREFKEELDIAISPAVLLDTYLFEVIPRKHVFIVTYGCQLAGVFCPKISEEHLQACTFDVNVLPVNLPEGYRNSILTWHSRRTRA</sequence>
<evidence type="ECO:0000313" key="6">
    <source>
        <dbReference type="Proteomes" id="UP000185151"/>
    </source>
</evidence>
<dbReference type="InterPro" id="IPR015797">
    <property type="entry name" value="NUDIX_hydrolase-like_dom_sf"/>
</dbReference>
<protein>
    <submittedName>
        <fullName evidence="5">NUDIX domain-containing protein</fullName>
    </submittedName>
</protein>
<dbReference type="InterPro" id="IPR020476">
    <property type="entry name" value="Nudix_hydrolase"/>
</dbReference>
<dbReference type="InterPro" id="IPR000086">
    <property type="entry name" value="NUDIX_hydrolase_dom"/>
</dbReference>
<gene>
    <name evidence="5" type="ORF">SAMN05444165_1457</name>
</gene>
<evidence type="ECO:0000256" key="1">
    <source>
        <dbReference type="ARBA" id="ARBA00001946"/>
    </source>
</evidence>
<dbReference type="SUPFAM" id="SSF55811">
    <property type="entry name" value="Nudix"/>
    <property type="match status" value="1"/>
</dbReference>
<dbReference type="OrthoDB" id="9791228at2"/>
<organism evidence="5 6">
    <name type="scientific">Paraburkholderia phenazinium</name>
    <dbReference type="NCBI Taxonomy" id="60549"/>
    <lineage>
        <taxon>Bacteria</taxon>
        <taxon>Pseudomonadati</taxon>
        <taxon>Pseudomonadota</taxon>
        <taxon>Betaproteobacteria</taxon>
        <taxon>Burkholderiales</taxon>
        <taxon>Burkholderiaceae</taxon>
        <taxon>Paraburkholderia</taxon>
    </lineage>
</organism>
<dbReference type="CDD" id="cd04699">
    <property type="entry name" value="NUDIX_MutT_Nudt1"/>
    <property type="match status" value="1"/>
</dbReference>
<proteinExistence type="inferred from homology"/>
<dbReference type="PANTHER" id="PTHR43736:SF1">
    <property type="entry name" value="DIHYDRONEOPTERIN TRIPHOSPHATE DIPHOSPHATASE"/>
    <property type="match status" value="1"/>
</dbReference>
<evidence type="ECO:0000313" key="5">
    <source>
        <dbReference type="EMBL" id="SIO20766.1"/>
    </source>
</evidence>
<name>A0A1N6HM03_9BURK</name>
<dbReference type="GO" id="GO:0016787">
    <property type="term" value="F:hydrolase activity"/>
    <property type="evidence" value="ECO:0007669"/>
    <property type="project" value="UniProtKB-KW"/>
</dbReference>
<comment type="similarity">
    <text evidence="3">Belongs to the Nudix hydrolase family.</text>
</comment>
<feature type="domain" description="Nudix hydrolase" evidence="4">
    <location>
        <begin position="5"/>
        <end position="128"/>
    </location>
</feature>
<dbReference type="RefSeq" id="WP_074295001.1">
    <property type="nucleotide sequence ID" value="NZ_FSRU01000001.1"/>
</dbReference>
<dbReference type="AlphaFoldDB" id="A0A1N6HM03"/>
<accession>A0A1N6HM03</accession>
<dbReference type="Proteomes" id="UP000185151">
    <property type="component" value="Unassembled WGS sequence"/>
</dbReference>
<evidence type="ECO:0000259" key="4">
    <source>
        <dbReference type="PROSITE" id="PS51462"/>
    </source>
</evidence>
<reference evidence="5 6" key="1">
    <citation type="submission" date="2016-11" db="EMBL/GenBank/DDBJ databases">
        <authorList>
            <person name="Jaros S."/>
            <person name="Januszkiewicz K."/>
            <person name="Wedrychowicz H."/>
        </authorList>
    </citation>
    <scope>NUCLEOTIDE SEQUENCE [LARGE SCALE GENOMIC DNA]</scope>
    <source>
        <strain evidence="5 6">GAS95</strain>
    </source>
</reference>
<comment type="cofactor">
    <cofactor evidence="1">
        <name>Mg(2+)</name>
        <dbReference type="ChEBI" id="CHEBI:18420"/>
    </cofactor>
</comment>
<keyword evidence="6" id="KW-1185">Reference proteome</keyword>